<feature type="domain" description="OmpR/PhoB-type" evidence="9">
    <location>
        <begin position="138"/>
        <end position="237"/>
    </location>
</feature>
<gene>
    <name evidence="10" type="ORF">DSCW_53820</name>
</gene>
<dbReference type="InterPro" id="IPR001789">
    <property type="entry name" value="Sig_transdc_resp-reg_receiver"/>
</dbReference>
<dbReference type="PANTHER" id="PTHR48111:SF21">
    <property type="entry name" value="DNA-BINDING DUAL MASTER TRANSCRIPTIONAL REGULATOR RPAA"/>
    <property type="match status" value="1"/>
</dbReference>
<feature type="domain" description="Response regulatory" evidence="8">
    <location>
        <begin position="7"/>
        <end position="121"/>
    </location>
</feature>
<sequence length="239" mass="27374">MESKKKQILIIEDDHHIAEGLELNLTIQGYEVMVAGDGVDGLNKWKEIGPDLVILDIMLPGIDGLSILQSIRLEDERLPILILSAKGDPDDRIKGLAFGVDDYLAKPFNLEELLLRVERLLKRGQWNHENQAPVLSSFDTYAFGENRIDFKTNTAICRQGEISLTEQESKVLKLFIANRGQPLSRDQLLQIGWGYSRKTSTRTVDNFIVRFRKYFEPDPRNPIYFKSLRSVGYLFDHPD</sequence>
<dbReference type="RefSeq" id="WP_155306644.1">
    <property type="nucleotide sequence ID" value="NZ_AP021875.1"/>
</dbReference>
<dbReference type="Proteomes" id="UP000427769">
    <property type="component" value="Chromosome"/>
</dbReference>
<keyword evidence="2" id="KW-0902">Two-component regulatory system</keyword>
<accession>A0A5K7ZB43</accession>
<dbReference type="Gene3D" id="1.10.10.10">
    <property type="entry name" value="Winged helix-like DNA-binding domain superfamily/Winged helix DNA-binding domain"/>
    <property type="match status" value="1"/>
</dbReference>
<dbReference type="EMBL" id="AP021875">
    <property type="protein sequence ID" value="BBO77965.1"/>
    <property type="molecule type" value="Genomic_DNA"/>
</dbReference>
<keyword evidence="11" id="KW-1185">Reference proteome</keyword>
<evidence type="ECO:0000256" key="5">
    <source>
        <dbReference type="ARBA" id="ARBA00023163"/>
    </source>
</evidence>
<reference evidence="10 11" key="1">
    <citation type="submission" date="2019-11" db="EMBL/GenBank/DDBJ databases">
        <title>Comparative genomics of hydrocarbon-degrading Desulfosarcina strains.</title>
        <authorList>
            <person name="Watanabe M."/>
            <person name="Kojima H."/>
            <person name="Fukui M."/>
        </authorList>
    </citation>
    <scope>NUCLEOTIDE SEQUENCE [LARGE SCALE GENOMIC DNA]</scope>
    <source>
        <strain evidence="10 11">PP31</strain>
    </source>
</reference>
<feature type="modified residue" description="4-aspartylphosphate" evidence="6">
    <location>
        <position position="56"/>
    </location>
</feature>
<dbReference type="PROSITE" id="PS50110">
    <property type="entry name" value="RESPONSE_REGULATORY"/>
    <property type="match status" value="1"/>
</dbReference>
<keyword evidence="1 6" id="KW-0597">Phosphoprotein</keyword>
<dbReference type="Pfam" id="PF00486">
    <property type="entry name" value="Trans_reg_C"/>
    <property type="match status" value="1"/>
</dbReference>
<dbReference type="GO" id="GO:0005829">
    <property type="term" value="C:cytosol"/>
    <property type="evidence" value="ECO:0007669"/>
    <property type="project" value="TreeGrafter"/>
</dbReference>
<organism evidence="10 11">
    <name type="scientific">Desulfosarcina widdelii</name>
    <dbReference type="NCBI Taxonomy" id="947919"/>
    <lineage>
        <taxon>Bacteria</taxon>
        <taxon>Pseudomonadati</taxon>
        <taxon>Thermodesulfobacteriota</taxon>
        <taxon>Desulfobacteria</taxon>
        <taxon>Desulfobacterales</taxon>
        <taxon>Desulfosarcinaceae</taxon>
        <taxon>Desulfosarcina</taxon>
    </lineage>
</organism>
<dbReference type="KEGG" id="dwd:DSCW_53820"/>
<dbReference type="Pfam" id="PF00072">
    <property type="entry name" value="Response_reg"/>
    <property type="match status" value="1"/>
</dbReference>
<evidence type="ECO:0000313" key="11">
    <source>
        <dbReference type="Proteomes" id="UP000427769"/>
    </source>
</evidence>
<evidence type="ECO:0000256" key="4">
    <source>
        <dbReference type="ARBA" id="ARBA00023125"/>
    </source>
</evidence>
<dbReference type="SMART" id="SM00862">
    <property type="entry name" value="Trans_reg_C"/>
    <property type="match status" value="1"/>
</dbReference>
<dbReference type="InterPro" id="IPR039420">
    <property type="entry name" value="WalR-like"/>
</dbReference>
<dbReference type="PROSITE" id="PS51755">
    <property type="entry name" value="OMPR_PHOB"/>
    <property type="match status" value="1"/>
</dbReference>
<keyword evidence="5" id="KW-0804">Transcription</keyword>
<dbReference type="GO" id="GO:0000156">
    <property type="term" value="F:phosphorelay response regulator activity"/>
    <property type="evidence" value="ECO:0007669"/>
    <property type="project" value="TreeGrafter"/>
</dbReference>
<dbReference type="InterPro" id="IPR001867">
    <property type="entry name" value="OmpR/PhoB-type_DNA-bd"/>
</dbReference>
<dbReference type="OrthoDB" id="9793321at2"/>
<dbReference type="InterPro" id="IPR036388">
    <property type="entry name" value="WH-like_DNA-bd_sf"/>
</dbReference>
<feature type="DNA-binding region" description="OmpR/PhoB-type" evidence="7">
    <location>
        <begin position="138"/>
        <end position="237"/>
    </location>
</feature>
<proteinExistence type="predicted"/>
<dbReference type="InterPro" id="IPR016032">
    <property type="entry name" value="Sig_transdc_resp-reg_C-effctor"/>
</dbReference>
<dbReference type="GO" id="GO:0032993">
    <property type="term" value="C:protein-DNA complex"/>
    <property type="evidence" value="ECO:0007669"/>
    <property type="project" value="TreeGrafter"/>
</dbReference>
<dbReference type="SUPFAM" id="SSF46894">
    <property type="entry name" value="C-terminal effector domain of the bipartite response regulators"/>
    <property type="match status" value="1"/>
</dbReference>
<evidence type="ECO:0000256" key="6">
    <source>
        <dbReference type="PROSITE-ProRule" id="PRU00169"/>
    </source>
</evidence>
<protein>
    <submittedName>
        <fullName evidence="10">DNA-binding response regulator</fullName>
    </submittedName>
</protein>
<evidence type="ECO:0000256" key="7">
    <source>
        <dbReference type="PROSITE-ProRule" id="PRU01091"/>
    </source>
</evidence>
<evidence type="ECO:0000313" key="10">
    <source>
        <dbReference type="EMBL" id="BBO77965.1"/>
    </source>
</evidence>
<keyword evidence="3" id="KW-0805">Transcription regulation</keyword>
<keyword evidence="4 7" id="KW-0238">DNA-binding</keyword>
<name>A0A5K7ZB43_9BACT</name>
<dbReference type="InterPro" id="IPR011006">
    <property type="entry name" value="CheY-like_superfamily"/>
</dbReference>
<dbReference type="GO" id="GO:0006355">
    <property type="term" value="P:regulation of DNA-templated transcription"/>
    <property type="evidence" value="ECO:0007669"/>
    <property type="project" value="InterPro"/>
</dbReference>
<dbReference type="Gene3D" id="3.40.50.2300">
    <property type="match status" value="1"/>
</dbReference>
<dbReference type="AlphaFoldDB" id="A0A5K7ZB43"/>
<evidence type="ECO:0000259" key="9">
    <source>
        <dbReference type="PROSITE" id="PS51755"/>
    </source>
</evidence>
<dbReference type="FunFam" id="3.40.50.2300:FF:000001">
    <property type="entry name" value="DNA-binding response regulator PhoB"/>
    <property type="match status" value="1"/>
</dbReference>
<evidence type="ECO:0000259" key="8">
    <source>
        <dbReference type="PROSITE" id="PS50110"/>
    </source>
</evidence>
<evidence type="ECO:0000256" key="1">
    <source>
        <dbReference type="ARBA" id="ARBA00022553"/>
    </source>
</evidence>
<dbReference type="PANTHER" id="PTHR48111">
    <property type="entry name" value="REGULATOR OF RPOS"/>
    <property type="match status" value="1"/>
</dbReference>
<evidence type="ECO:0000256" key="3">
    <source>
        <dbReference type="ARBA" id="ARBA00023015"/>
    </source>
</evidence>
<dbReference type="CDD" id="cd00383">
    <property type="entry name" value="trans_reg_C"/>
    <property type="match status" value="1"/>
</dbReference>
<evidence type="ECO:0000256" key="2">
    <source>
        <dbReference type="ARBA" id="ARBA00023012"/>
    </source>
</evidence>
<dbReference type="GO" id="GO:0000976">
    <property type="term" value="F:transcription cis-regulatory region binding"/>
    <property type="evidence" value="ECO:0007669"/>
    <property type="project" value="TreeGrafter"/>
</dbReference>
<dbReference type="SMART" id="SM00448">
    <property type="entry name" value="REC"/>
    <property type="match status" value="1"/>
</dbReference>
<dbReference type="CDD" id="cd17574">
    <property type="entry name" value="REC_OmpR"/>
    <property type="match status" value="1"/>
</dbReference>
<dbReference type="SUPFAM" id="SSF52172">
    <property type="entry name" value="CheY-like"/>
    <property type="match status" value="1"/>
</dbReference>